<organism evidence="1 2">
    <name type="scientific">Panagrolaimus davidi</name>
    <dbReference type="NCBI Taxonomy" id="227884"/>
    <lineage>
        <taxon>Eukaryota</taxon>
        <taxon>Metazoa</taxon>
        <taxon>Ecdysozoa</taxon>
        <taxon>Nematoda</taxon>
        <taxon>Chromadorea</taxon>
        <taxon>Rhabditida</taxon>
        <taxon>Tylenchina</taxon>
        <taxon>Panagrolaimomorpha</taxon>
        <taxon>Panagrolaimoidea</taxon>
        <taxon>Panagrolaimidae</taxon>
        <taxon>Panagrolaimus</taxon>
    </lineage>
</organism>
<accession>A0A914PZL3</accession>
<name>A0A914PZL3_9BILA</name>
<proteinExistence type="predicted"/>
<reference evidence="2" key="1">
    <citation type="submission" date="2022-11" db="UniProtKB">
        <authorList>
            <consortium name="WormBaseParasite"/>
        </authorList>
    </citation>
    <scope>IDENTIFICATION</scope>
</reference>
<keyword evidence="1" id="KW-1185">Reference proteome</keyword>
<dbReference type="WBParaSite" id="PDA_v2.g24318.t1">
    <property type="protein sequence ID" value="PDA_v2.g24318.t1"/>
    <property type="gene ID" value="PDA_v2.g24318"/>
</dbReference>
<protein>
    <submittedName>
        <fullName evidence="2">Uncharacterized protein</fullName>
    </submittedName>
</protein>
<dbReference type="AlphaFoldDB" id="A0A914PZL3"/>
<evidence type="ECO:0000313" key="1">
    <source>
        <dbReference type="Proteomes" id="UP000887578"/>
    </source>
</evidence>
<dbReference type="Proteomes" id="UP000887578">
    <property type="component" value="Unplaced"/>
</dbReference>
<evidence type="ECO:0000313" key="2">
    <source>
        <dbReference type="WBParaSite" id="PDA_v2.g24318.t1"/>
    </source>
</evidence>
<sequence>MSNPKSVATTLNKCLGVKVIFNGSIFHADCDQRTLTALVNTWTIKMALNVVGITISPKAGGGYIVTKSGTPVGNLHAMNNIGF</sequence>